<evidence type="ECO:0000313" key="1">
    <source>
        <dbReference type="EMBL" id="KAH7950285.1"/>
    </source>
</evidence>
<reference evidence="1" key="1">
    <citation type="submission" date="2020-05" db="EMBL/GenBank/DDBJ databases">
        <title>Large-scale comparative analyses of tick genomes elucidate their genetic diversity and vector capacities.</title>
        <authorList>
            <person name="Jia N."/>
            <person name="Wang J."/>
            <person name="Shi W."/>
            <person name="Du L."/>
            <person name="Sun Y."/>
            <person name="Zhan W."/>
            <person name="Jiang J."/>
            <person name="Wang Q."/>
            <person name="Zhang B."/>
            <person name="Ji P."/>
            <person name="Sakyi L.B."/>
            <person name="Cui X."/>
            <person name="Yuan T."/>
            <person name="Jiang B."/>
            <person name="Yang W."/>
            <person name="Lam T.T.-Y."/>
            <person name="Chang Q."/>
            <person name="Ding S."/>
            <person name="Wang X."/>
            <person name="Zhu J."/>
            <person name="Ruan X."/>
            <person name="Zhao L."/>
            <person name="Wei J."/>
            <person name="Que T."/>
            <person name="Du C."/>
            <person name="Cheng J."/>
            <person name="Dai P."/>
            <person name="Han X."/>
            <person name="Huang E."/>
            <person name="Gao Y."/>
            <person name="Liu J."/>
            <person name="Shao H."/>
            <person name="Ye R."/>
            <person name="Li L."/>
            <person name="Wei W."/>
            <person name="Wang X."/>
            <person name="Wang C."/>
            <person name="Yang T."/>
            <person name="Huo Q."/>
            <person name="Li W."/>
            <person name="Guo W."/>
            <person name="Chen H."/>
            <person name="Zhou L."/>
            <person name="Ni X."/>
            <person name="Tian J."/>
            <person name="Zhou Y."/>
            <person name="Sheng Y."/>
            <person name="Liu T."/>
            <person name="Pan Y."/>
            <person name="Xia L."/>
            <person name="Li J."/>
            <person name="Zhao F."/>
            <person name="Cao W."/>
        </authorList>
    </citation>
    <scope>NUCLEOTIDE SEQUENCE</scope>
    <source>
        <strain evidence="1">Dsil-2018</strain>
    </source>
</reference>
<organism evidence="1 2">
    <name type="scientific">Dermacentor silvarum</name>
    <name type="common">Tick</name>
    <dbReference type="NCBI Taxonomy" id="543639"/>
    <lineage>
        <taxon>Eukaryota</taxon>
        <taxon>Metazoa</taxon>
        <taxon>Ecdysozoa</taxon>
        <taxon>Arthropoda</taxon>
        <taxon>Chelicerata</taxon>
        <taxon>Arachnida</taxon>
        <taxon>Acari</taxon>
        <taxon>Parasitiformes</taxon>
        <taxon>Ixodida</taxon>
        <taxon>Ixodoidea</taxon>
        <taxon>Ixodidae</taxon>
        <taxon>Rhipicephalinae</taxon>
        <taxon>Dermacentor</taxon>
    </lineage>
</organism>
<gene>
    <name evidence="1" type="ORF">HPB49_021806</name>
</gene>
<protein>
    <submittedName>
        <fullName evidence="1">Uncharacterized protein</fullName>
    </submittedName>
</protein>
<dbReference type="EMBL" id="CM023474">
    <property type="protein sequence ID" value="KAH7950285.1"/>
    <property type="molecule type" value="Genomic_DNA"/>
</dbReference>
<proteinExistence type="predicted"/>
<keyword evidence="2" id="KW-1185">Reference proteome</keyword>
<accession>A0ACB8CTC7</accession>
<comment type="caution">
    <text evidence="1">The sequence shown here is derived from an EMBL/GenBank/DDBJ whole genome shotgun (WGS) entry which is preliminary data.</text>
</comment>
<dbReference type="Proteomes" id="UP000821865">
    <property type="component" value="Chromosome 5"/>
</dbReference>
<sequence length="343" mass="38395">MPPSSATVPSRLQEPAARASGDRDRDEPSPKSWTRMRMRPTGATLPQSTQRTARIGVTVRPPRHDTSLEPAAYRPDDVVILDHSVTDRDQDPAAMGGPVAATAKKTLKIRYCFLPYLYTLFYRSHVFGETVARPLFFEFPKDVNTYAVDTQFLWGSALLVLPILEPNSTSVKPYLPRGIWYDVMLGLPYHSAGEDFQMAPLNDSICLLIRGGHVVPSQEPAQTTAASRLKPFNLLVAQNHDGLATGELYWDDGEYVGSYEKGEYSLIKFVAVKNTVSSMCVHCGYDSIMLLNAVTVYGVTDKPREVHFNRLPTNFTYNPAGQFMKVSSLHYQLTKPFVLTWNR</sequence>
<name>A0ACB8CTC7_DERSI</name>
<evidence type="ECO:0000313" key="2">
    <source>
        <dbReference type="Proteomes" id="UP000821865"/>
    </source>
</evidence>